<dbReference type="GO" id="GO:0045087">
    <property type="term" value="P:innate immune response"/>
    <property type="evidence" value="ECO:0007669"/>
    <property type="project" value="UniProtKB-KW"/>
</dbReference>
<evidence type="ECO:0000256" key="7">
    <source>
        <dbReference type="ARBA" id="ARBA00022659"/>
    </source>
</evidence>
<dbReference type="SMART" id="SM00327">
    <property type="entry name" value="VWA"/>
    <property type="match status" value="1"/>
</dbReference>
<evidence type="ECO:0000313" key="24">
    <source>
        <dbReference type="EMBL" id="KAL2078669.1"/>
    </source>
</evidence>
<evidence type="ECO:0000256" key="6">
    <source>
        <dbReference type="ARBA" id="ARBA00022588"/>
    </source>
</evidence>
<comment type="cofactor">
    <cofactor evidence="2">
        <name>Mg(2+)</name>
        <dbReference type="ChEBI" id="CHEBI:18420"/>
    </cofactor>
</comment>
<dbReference type="GO" id="GO:0006508">
    <property type="term" value="P:proteolysis"/>
    <property type="evidence" value="ECO:0007669"/>
    <property type="project" value="UniProtKB-KW"/>
</dbReference>
<evidence type="ECO:0000256" key="8">
    <source>
        <dbReference type="ARBA" id="ARBA00022670"/>
    </source>
</evidence>
<dbReference type="SMART" id="SM00020">
    <property type="entry name" value="Tryp_SPc"/>
    <property type="match status" value="1"/>
</dbReference>
<dbReference type="Pfam" id="PF00089">
    <property type="entry name" value="Trypsin"/>
    <property type="match status" value="1"/>
</dbReference>
<evidence type="ECO:0000256" key="19">
    <source>
        <dbReference type="RuleBase" id="RU363034"/>
    </source>
</evidence>
<reference evidence="24 25" key="1">
    <citation type="submission" date="2024-09" db="EMBL/GenBank/DDBJ databases">
        <title>A chromosome-level genome assembly of Gray's grenadier anchovy, Coilia grayii.</title>
        <authorList>
            <person name="Fu Z."/>
        </authorList>
    </citation>
    <scope>NUCLEOTIDE SEQUENCE [LARGE SCALE GENOMIC DNA]</scope>
    <source>
        <strain evidence="24">G4</strain>
        <tissue evidence="24">Muscle</tissue>
    </source>
</reference>
<feature type="disulfide bond" evidence="18">
    <location>
        <begin position="115"/>
        <end position="142"/>
    </location>
</feature>
<dbReference type="AlphaFoldDB" id="A0ABD1IVK8"/>
<evidence type="ECO:0000256" key="14">
    <source>
        <dbReference type="ARBA" id="ARBA00023157"/>
    </source>
</evidence>
<dbReference type="InterPro" id="IPR009003">
    <property type="entry name" value="Peptidase_S1_PA"/>
</dbReference>
<dbReference type="InterPro" id="IPR011360">
    <property type="entry name" value="Compl_C2_B"/>
</dbReference>
<feature type="active site" description="Charge relay system" evidence="17">
    <location>
        <position position="506"/>
    </location>
</feature>
<keyword evidence="25" id="KW-1185">Reference proteome</keyword>
<dbReference type="GO" id="GO:0008236">
    <property type="term" value="F:serine-type peptidase activity"/>
    <property type="evidence" value="ECO:0007669"/>
    <property type="project" value="UniProtKB-KW"/>
</dbReference>
<keyword evidence="9 20" id="KW-0732">Signal</keyword>
<dbReference type="PROSITE" id="PS50923">
    <property type="entry name" value="SUSHI"/>
    <property type="match status" value="3"/>
</dbReference>
<keyword evidence="13" id="KW-0391">Immunity</keyword>
<evidence type="ECO:0000259" key="21">
    <source>
        <dbReference type="PROSITE" id="PS50234"/>
    </source>
</evidence>
<sequence length="746" mass="83547">MCLLSLITVSAPALGAPSEVVCPEIRLSIQGGNYTLSKDFRVGSVLVYHCPTGYFPPVSTRRCQKTGEWNPPPSTSRRGRQCKLVTCPDPLAFQHGSVFPLQDKYHVNDTTTYECVSDYKLTGSPTRTCQANGKWSGSTPICSHNSGHCPDPGIPAGSRRTGNNFLIGDTVTYRCEDKLTLVGSSERTCQENGEWTGQEPECYYFYTFDTPEEISMVFGNSLETSLMTEMTGEQEGKKIKLAADANLHIYIALDGSDSIDVDAFNNSRQVIKKLIEQISFYEVTPKYDVVVFATEVTPIVNIRDYYVRTPTELFRVIEDLDKFDYNARGDDVGTDIAKAFHHIYSQMSWIRTQNETKFVNSSHVIIMFTDGEANMGGNPRPKIEQIKYLIQGNKPDSNNLDIYMFGVGDDIQKKDLNSFATKRPGEKHVFYVEDLDKLHVTFDKMLDESTSVGLCGLHKDYAFTGGTGAPLRHPWMAEIAIRHENGHTSNCMGSLVTPRFILTAAHCFQFEDTQRSVAVTLNSGKIPAVKNFKLHEGYNITAKRSKGVKEFYDYDVALIELAQDVKISALTRPVCIPGTKETSRALKLAGDDVTCKQQEDKLFNNEYEQALFLSPKKKMKHATIKLGKKTQPCFEAAKNVKGVTHYKELLTERFLCTGGLEPKTDDAACKGESGGALFLERNKRSIQVGVISWGVSDVCSERENKQKKSTAKHRDYHISLFKVQQFLKDHLTSLEFIDQQKCPESL</sequence>
<feature type="domain" description="Sushi" evidence="23">
    <location>
        <begin position="85"/>
        <end position="144"/>
    </location>
</feature>
<evidence type="ECO:0000256" key="2">
    <source>
        <dbReference type="ARBA" id="ARBA00001946"/>
    </source>
</evidence>
<dbReference type="InterPro" id="IPR000436">
    <property type="entry name" value="Sushi_SCR_CCP_dom"/>
</dbReference>
<feature type="domain" description="Sushi" evidence="23">
    <location>
        <begin position="147"/>
        <end position="204"/>
    </location>
</feature>
<keyword evidence="11 19" id="KW-0378">Hydrolase</keyword>
<keyword evidence="10" id="KW-0677">Repeat</keyword>
<dbReference type="SUPFAM" id="SSF53300">
    <property type="entry name" value="vWA-like"/>
    <property type="match status" value="1"/>
</dbReference>
<keyword evidence="7 18" id="KW-0768">Sushi</keyword>
<accession>A0ABD1IVK8</accession>
<keyword evidence="15" id="KW-0325">Glycoprotein</keyword>
<dbReference type="CDD" id="cd00190">
    <property type="entry name" value="Tryp_SPc"/>
    <property type="match status" value="1"/>
</dbReference>
<dbReference type="InterPro" id="IPR001254">
    <property type="entry name" value="Trypsin_dom"/>
</dbReference>
<evidence type="ECO:0000256" key="16">
    <source>
        <dbReference type="ARBA" id="ARBA00029636"/>
    </source>
</evidence>
<keyword evidence="12 19" id="KW-0720">Serine protease</keyword>
<dbReference type="PRINTS" id="PR00722">
    <property type="entry name" value="CHYMOTRYPSIN"/>
</dbReference>
<dbReference type="GO" id="GO:0005576">
    <property type="term" value="C:extracellular region"/>
    <property type="evidence" value="ECO:0007669"/>
    <property type="project" value="UniProtKB-SubCell"/>
</dbReference>
<keyword evidence="6" id="KW-0399">Innate immunity</keyword>
<evidence type="ECO:0000256" key="1">
    <source>
        <dbReference type="ARBA" id="ARBA00001936"/>
    </source>
</evidence>
<comment type="caution">
    <text evidence="24">The sequence shown here is derived from an EMBL/GenBank/DDBJ whole genome shotgun (WGS) entry which is preliminary data.</text>
</comment>
<evidence type="ECO:0000259" key="23">
    <source>
        <dbReference type="PROSITE" id="PS50923"/>
    </source>
</evidence>
<evidence type="ECO:0000256" key="18">
    <source>
        <dbReference type="PROSITE-ProRule" id="PRU00302"/>
    </source>
</evidence>
<dbReference type="FunFam" id="2.10.70.10:FF:000019">
    <property type="entry name" value="Complement factor b,-like"/>
    <property type="match status" value="2"/>
</dbReference>
<evidence type="ECO:0000256" key="5">
    <source>
        <dbReference type="ARBA" id="ARBA00022525"/>
    </source>
</evidence>
<dbReference type="PANTHER" id="PTHR46393">
    <property type="entry name" value="SUSHI DOMAIN-CONTAINING PROTEIN"/>
    <property type="match status" value="1"/>
</dbReference>
<keyword evidence="5" id="KW-0964">Secreted</keyword>
<dbReference type="GO" id="GO:0009986">
    <property type="term" value="C:cell surface"/>
    <property type="evidence" value="ECO:0007669"/>
    <property type="project" value="UniProtKB-SubCell"/>
</dbReference>
<dbReference type="PROSITE" id="PS00134">
    <property type="entry name" value="TRYPSIN_HIS"/>
    <property type="match status" value="1"/>
</dbReference>
<dbReference type="SUPFAM" id="SSF57535">
    <property type="entry name" value="Complement control module/SCR domain"/>
    <property type="match status" value="3"/>
</dbReference>
<dbReference type="InterPro" id="IPR036465">
    <property type="entry name" value="vWFA_dom_sf"/>
</dbReference>
<keyword evidence="14 18" id="KW-1015">Disulfide bond</keyword>
<feature type="signal peptide" evidence="20">
    <location>
        <begin position="1"/>
        <end position="15"/>
    </location>
</feature>
<dbReference type="SMART" id="SM00032">
    <property type="entry name" value="CCP"/>
    <property type="match status" value="3"/>
</dbReference>
<dbReference type="PIRSF" id="PIRSF001154">
    <property type="entry name" value="Compl_C2_B"/>
    <property type="match status" value="1"/>
</dbReference>
<dbReference type="InterPro" id="IPR018114">
    <property type="entry name" value="TRYPSIN_HIS"/>
</dbReference>
<organism evidence="24 25">
    <name type="scientific">Coilia grayii</name>
    <name type="common">Gray's grenadier anchovy</name>
    <dbReference type="NCBI Taxonomy" id="363190"/>
    <lineage>
        <taxon>Eukaryota</taxon>
        <taxon>Metazoa</taxon>
        <taxon>Chordata</taxon>
        <taxon>Craniata</taxon>
        <taxon>Vertebrata</taxon>
        <taxon>Euteleostomi</taxon>
        <taxon>Actinopterygii</taxon>
        <taxon>Neopterygii</taxon>
        <taxon>Teleostei</taxon>
        <taxon>Clupei</taxon>
        <taxon>Clupeiformes</taxon>
        <taxon>Clupeoidei</taxon>
        <taxon>Engraulidae</taxon>
        <taxon>Coilinae</taxon>
        <taxon>Coilia</taxon>
    </lineage>
</organism>
<evidence type="ECO:0000256" key="13">
    <source>
        <dbReference type="ARBA" id="ARBA00022859"/>
    </source>
</evidence>
<evidence type="ECO:0000313" key="25">
    <source>
        <dbReference type="Proteomes" id="UP001591681"/>
    </source>
</evidence>
<dbReference type="Gene3D" id="3.40.50.410">
    <property type="entry name" value="von Willebrand factor, type A domain"/>
    <property type="match status" value="1"/>
</dbReference>
<evidence type="ECO:0000256" key="15">
    <source>
        <dbReference type="ARBA" id="ARBA00023180"/>
    </source>
</evidence>
<dbReference type="CDD" id="cd00033">
    <property type="entry name" value="CCP"/>
    <property type="match status" value="3"/>
</dbReference>
<evidence type="ECO:0000256" key="20">
    <source>
        <dbReference type="SAM" id="SignalP"/>
    </source>
</evidence>
<comment type="caution">
    <text evidence="18">Lacks conserved residue(s) required for the propagation of feature annotation.</text>
</comment>
<dbReference type="Proteomes" id="UP001591681">
    <property type="component" value="Unassembled WGS sequence"/>
</dbReference>
<dbReference type="InterPro" id="IPR035976">
    <property type="entry name" value="Sushi/SCR/CCP_sf"/>
</dbReference>
<feature type="disulfide bond" evidence="18">
    <location>
        <begin position="175"/>
        <end position="202"/>
    </location>
</feature>
<feature type="domain" description="Sushi" evidence="23">
    <location>
        <begin position="20"/>
        <end position="84"/>
    </location>
</feature>
<name>A0ABD1IVK8_9TELE</name>
<dbReference type="InterPro" id="IPR043504">
    <property type="entry name" value="Peptidase_S1_PA_chymotrypsin"/>
</dbReference>
<dbReference type="PANTHER" id="PTHR46393:SF6">
    <property type="entry name" value="COMPLEMENT C2-RELATED"/>
    <property type="match status" value="1"/>
</dbReference>
<dbReference type="InterPro" id="IPR033116">
    <property type="entry name" value="TRYPSIN_SER"/>
</dbReference>
<feature type="domain" description="VWFA" evidence="21">
    <location>
        <begin position="248"/>
        <end position="445"/>
    </location>
</feature>
<proteinExistence type="predicted"/>
<evidence type="ECO:0000256" key="4">
    <source>
        <dbReference type="ARBA" id="ARBA00004613"/>
    </source>
</evidence>
<dbReference type="SUPFAM" id="SSF50494">
    <property type="entry name" value="Trypsin-like serine proteases"/>
    <property type="match status" value="1"/>
</dbReference>
<evidence type="ECO:0000256" key="9">
    <source>
        <dbReference type="ARBA" id="ARBA00022729"/>
    </source>
</evidence>
<feature type="chain" id="PRO_5044768183" description="C3/C5 convertase" evidence="20">
    <location>
        <begin position="16"/>
        <end position="746"/>
    </location>
</feature>
<dbReference type="Gene3D" id="2.40.10.10">
    <property type="entry name" value="Trypsin-like serine proteases"/>
    <property type="match status" value="2"/>
</dbReference>
<dbReference type="InterPro" id="IPR002035">
    <property type="entry name" value="VWF_A"/>
</dbReference>
<dbReference type="EMBL" id="JBHFQA010000023">
    <property type="protein sequence ID" value="KAL2078669.1"/>
    <property type="molecule type" value="Genomic_DNA"/>
</dbReference>
<evidence type="ECO:0000256" key="11">
    <source>
        <dbReference type="ARBA" id="ARBA00022801"/>
    </source>
</evidence>
<evidence type="ECO:0000256" key="17">
    <source>
        <dbReference type="PIRSR" id="PIRSR001154-1"/>
    </source>
</evidence>
<feature type="active site" description="Charge relay system" evidence="17">
    <location>
        <position position="673"/>
    </location>
</feature>
<dbReference type="PROSITE" id="PS50234">
    <property type="entry name" value="VWFA"/>
    <property type="match status" value="1"/>
</dbReference>
<evidence type="ECO:0000256" key="12">
    <source>
        <dbReference type="ARBA" id="ARBA00022825"/>
    </source>
</evidence>
<keyword evidence="8 19" id="KW-0645">Protease</keyword>
<dbReference type="PROSITE" id="PS50240">
    <property type="entry name" value="TRYPSIN_DOM"/>
    <property type="match status" value="1"/>
</dbReference>
<feature type="domain" description="Peptidase S1" evidence="22">
    <location>
        <begin position="463"/>
        <end position="732"/>
    </location>
</feature>
<evidence type="ECO:0000256" key="3">
    <source>
        <dbReference type="ARBA" id="ARBA00004241"/>
    </source>
</evidence>
<gene>
    <name evidence="24" type="ORF">ACEWY4_026354</name>
</gene>
<evidence type="ECO:0000259" key="22">
    <source>
        <dbReference type="PROSITE" id="PS50240"/>
    </source>
</evidence>
<comment type="subcellular location">
    <subcellularLocation>
        <location evidence="3">Cell surface</location>
    </subcellularLocation>
    <subcellularLocation>
        <location evidence="4">Secreted</location>
    </subcellularLocation>
</comment>
<dbReference type="InterPro" id="IPR001314">
    <property type="entry name" value="Peptidase_S1A"/>
</dbReference>
<dbReference type="Gene3D" id="2.10.70.10">
    <property type="entry name" value="Complement Module, domain 1"/>
    <property type="match status" value="3"/>
</dbReference>
<evidence type="ECO:0000256" key="10">
    <source>
        <dbReference type="ARBA" id="ARBA00022737"/>
    </source>
</evidence>
<feature type="active site" description="Charge relay system" evidence="17">
    <location>
        <position position="555"/>
    </location>
</feature>
<protein>
    <recommendedName>
        <fullName evidence="16">C3/C5 convertase</fullName>
    </recommendedName>
</protein>
<dbReference type="Pfam" id="PF00084">
    <property type="entry name" value="Sushi"/>
    <property type="match status" value="3"/>
</dbReference>
<comment type="cofactor">
    <cofactor evidence="1">
        <name>Mn(2+)</name>
        <dbReference type="ChEBI" id="CHEBI:29035"/>
    </cofactor>
</comment>
<dbReference type="Pfam" id="PF00092">
    <property type="entry name" value="VWA"/>
    <property type="match status" value="1"/>
</dbReference>
<dbReference type="PROSITE" id="PS00135">
    <property type="entry name" value="TRYPSIN_SER"/>
    <property type="match status" value="1"/>
</dbReference>